<dbReference type="AlphaFoldDB" id="A0AAQ0RWA6"/>
<evidence type="ECO:0000256" key="3">
    <source>
        <dbReference type="SAM" id="MobiDB-lite"/>
    </source>
</evidence>
<dbReference type="GO" id="GO:0006260">
    <property type="term" value="P:DNA replication"/>
    <property type="evidence" value="ECO:0007669"/>
    <property type="project" value="InterPro"/>
</dbReference>
<dbReference type="InterPro" id="IPR000424">
    <property type="entry name" value="Primosome_PriB/ssb"/>
</dbReference>
<evidence type="ECO:0000256" key="1">
    <source>
        <dbReference type="ARBA" id="ARBA00023125"/>
    </source>
</evidence>
<dbReference type="PROSITE" id="PS50935">
    <property type="entry name" value="SSB"/>
    <property type="match status" value="1"/>
</dbReference>
<organism evidence="4 5">
    <name type="scientific">Staphylococcus xylosus</name>
    <dbReference type="NCBI Taxonomy" id="1288"/>
    <lineage>
        <taxon>Bacteria</taxon>
        <taxon>Bacillati</taxon>
        <taxon>Bacillota</taxon>
        <taxon>Bacilli</taxon>
        <taxon>Bacillales</taxon>
        <taxon>Staphylococcaceae</taxon>
        <taxon>Staphylococcus</taxon>
    </lineage>
</organism>
<gene>
    <name evidence="4" type="ORF">BU104_13670</name>
</gene>
<evidence type="ECO:0000313" key="5">
    <source>
        <dbReference type="Proteomes" id="UP000285579"/>
    </source>
</evidence>
<feature type="region of interest" description="Disordered" evidence="3">
    <location>
        <begin position="107"/>
        <end position="141"/>
    </location>
</feature>
<dbReference type="Gene3D" id="2.40.50.140">
    <property type="entry name" value="Nucleic acid-binding proteins"/>
    <property type="match status" value="1"/>
</dbReference>
<keyword evidence="1 2" id="KW-0238">DNA-binding</keyword>
<accession>A0AAQ0RWA6</accession>
<comment type="caution">
    <text evidence="4">The sequence shown here is derived from an EMBL/GenBank/DDBJ whole genome shotgun (WGS) entry which is preliminary data.</text>
</comment>
<evidence type="ECO:0000256" key="2">
    <source>
        <dbReference type="PIRNR" id="PIRNR002070"/>
    </source>
</evidence>
<dbReference type="GO" id="GO:0003697">
    <property type="term" value="F:single-stranded DNA binding"/>
    <property type="evidence" value="ECO:0007669"/>
    <property type="project" value="InterPro"/>
</dbReference>
<dbReference type="RefSeq" id="WP_119517862.1">
    <property type="nucleotide sequence ID" value="NZ_QXTZ01000022.1"/>
</dbReference>
<dbReference type="CDD" id="cd04496">
    <property type="entry name" value="SSB_OBF"/>
    <property type="match status" value="1"/>
</dbReference>
<dbReference type="Proteomes" id="UP000285579">
    <property type="component" value="Unassembled WGS sequence"/>
</dbReference>
<protein>
    <recommendedName>
        <fullName evidence="2">Single-stranded DNA-binding protein</fullName>
    </recommendedName>
</protein>
<dbReference type="InterPro" id="IPR011344">
    <property type="entry name" value="ssDNA-bd"/>
</dbReference>
<evidence type="ECO:0000313" key="4">
    <source>
        <dbReference type="EMBL" id="RIM90667.1"/>
    </source>
</evidence>
<sequence length="141" mass="16062">MLNMCIMTGHLTKDLEKRNIVTKKGNNKSVLNGTIAVNDGKSQYPDYINFTAWESTAEAIDEYTTKGSLVTLTGKWKRNKAIDKNGNNTYYDFLLVESLDLLEDKNKTEERKSKNDMVENPFGNSDKESVYDMSFDPTKDN</sequence>
<proteinExistence type="predicted"/>
<feature type="compositionally biased region" description="Basic and acidic residues" evidence="3">
    <location>
        <begin position="107"/>
        <end position="117"/>
    </location>
</feature>
<dbReference type="InterPro" id="IPR012340">
    <property type="entry name" value="NA-bd_OB-fold"/>
</dbReference>
<dbReference type="SUPFAM" id="SSF50249">
    <property type="entry name" value="Nucleic acid-binding proteins"/>
    <property type="match status" value="1"/>
</dbReference>
<dbReference type="PIRSF" id="PIRSF002070">
    <property type="entry name" value="SSB"/>
    <property type="match status" value="1"/>
</dbReference>
<dbReference type="EMBL" id="QXUI01000015">
    <property type="protein sequence ID" value="RIM90667.1"/>
    <property type="molecule type" value="Genomic_DNA"/>
</dbReference>
<name>A0AAQ0RWA6_STAXY</name>
<reference evidence="4 5" key="1">
    <citation type="journal article" date="2016" name="Front. Microbiol.">
        <title>Comprehensive Phylogenetic Analysis of Bovine Non-aureus Staphylococci Species Based on Whole-Genome Sequencing.</title>
        <authorList>
            <person name="Naushad S."/>
            <person name="Barkema H.W."/>
            <person name="Luby C."/>
            <person name="Condas L.A."/>
            <person name="Nobrega D.B."/>
            <person name="Carson D.A."/>
            <person name="De Buck J."/>
        </authorList>
    </citation>
    <scope>NUCLEOTIDE SEQUENCE [LARGE SCALE GENOMIC DNA]</scope>
    <source>
        <strain evidence="4 5">SNUC 1349</strain>
    </source>
</reference>
<dbReference type="Pfam" id="PF00436">
    <property type="entry name" value="SSB"/>
    <property type="match status" value="1"/>
</dbReference>